<keyword evidence="10" id="KW-1185">Reference proteome</keyword>
<evidence type="ECO:0000313" key="10">
    <source>
        <dbReference type="Proteomes" id="UP001575181"/>
    </source>
</evidence>
<dbReference type="PROSITE" id="PS50885">
    <property type="entry name" value="HAMP"/>
    <property type="match status" value="1"/>
</dbReference>
<evidence type="ECO:0000259" key="8">
    <source>
        <dbReference type="PROSITE" id="PS50885"/>
    </source>
</evidence>
<evidence type="ECO:0000256" key="1">
    <source>
        <dbReference type="ARBA" id="ARBA00004370"/>
    </source>
</evidence>
<dbReference type="PANTHER" id="PTHR32089:SF112">
    <property type="entry name" value="LYSOZYME-LIKE PROTEIN-RELATED"/>
    <property type="match status" value="1"/>
</dbReference>
<feature type="coiled-coil region" evidence="5">
    <location>
        <begin position="519"/>
        <end position="546"/>
    </location>
</feature>
<dbReference type="InterPro" id="IPR004089">
    <property type="entry name" value="MCPsignal_dom"/>
</dbReference>
<dbReference type="Gene3D" id="1.10.287.950">
    <property type="entry name" value="Methyl-accepting chemotaxis protein"/>
    <property type="match status" value="1"/>
</dbReference>
<dbReference type="SMART" id="SM00283">
    <property type="entry name" value="MA"/>
    <property type="match status" value="1"/>
</dbReference>
<dbReference type="Pfam" id="PF00672">
    <property type="entry name" value="HAMP"/>
    <property type="match status" value="1"/>
</dbReference>
<accession>A0ABV4TQ67</accession>
<keyword evidence="2 4" id="KW-0807">Transducer</keyword>
<dbReference type="Pfam" id="PF11845">
    <property type="entry name" value="Tll0287-like"/>
    <property type="match status" value="1"/>
</dbReference>
<dbReference type="InterPro" id="IPR003660">
    <property type="entry name" value="HAMP_dom"/>
</dbReference>
<protein>
    <submittedName>
        <fullName evidence="9">Methyl-accepting chemotaxis protein</fullName>
    </submittedName>
</protein>
<gene>
    <name evidence="9" type="ORF">ACERLL_01375</name>
</gene>
<feature type="domain" description="HAMP" evidence="8">
    <location>
        <begin position="250"/>
        <end position="303"/>
    </location>
</feature>
<evidence type="ECO:0000313" key="9">
    <source>
        <dbReference type="EMBL" id="MFA9459475.1"/>
    </source>
</evidence>
<comment type="similarity">
    <text evidence="3">Belongs to the methyl-accepting chemotaxis (MCP) protein family.</text>
</comment>
<dbReference type="CDD" id="cd06225">
    <property type="entry name" value="HAMP"/>
    <property type="match status" value="1"/>
</dbReference>
<name>A0ABV4TQ67_9GAMM</name>
<evidence type="ECO:0000256" key="6">
    <source>
        <dbReference type="SAM" id="Phobius"/>
    </source>
</evidence>
<comment type="subcellular location">
    <subcellularLocation>
        <location evidence="1">Membrane</location>
    </subcellularLocation>
</comment>
<dbReference type="PROSITE" id="PS50111">
    <property type="entry name" value="CHEMOTAXIS_TRANSDUC_2"/>
    <property type="match status" value="1"/>
</dbReference>
<dbReference type="InterPro" id="IPR021796">
    <property type="entry name" value="Tll0287-like_dom"/>
</dbReference>
<feature type="transmembrane region" description="Helical" evidence="6">
    <location>
        <begin position="6"/>
        <end position="29"/>
    </location>
</feature>
<dbReference type="SUPFAM" id="SSF58104">
    <property type="entry name" value="Methyl-accepting chemotaxis protein (MCP) signaling domain"/>
    <property type="match status" value="1"/>
</dbReference>
<evidence type="ECO:0000256" key="2">
    <source>
        <dbReference type="ARBA" id="ARBA00023224"/>
    </source>
</evidence>
<evidence type="ECO:0000259" key="7">
    <source>
        <dbReference type="PROSITE" id="PS50111"/>
    </source>
</evidence>
<dbReference type="Proteomes" id="UP001575181">
    <property type="component" value="Unassembled WGS sequence"/>
</dbReference>
<evidence type="ECO:0000256" key="4">
    <source>
        <dbReference type="PROSITE-ProRule" id="PRU00284"/>
    </source>
</evidence>
<keyword evidence="5" id="KW-0175">Coiled coil</keyword>
<dbReference type="PANTHER" id="PTHR32089">
    <property type="entry name" value="METHYL-ACCEPTING CHEMOTAXIS PROTEIN MCPB"/>
    <property type="match status" value="1"/>
</dbReference>
<feature type="domain" description="Methyl-accepting transducer" evidence="7">
    <location>
        <begin position="308"/>
        <end position="537"/>
    </location>
</feature>
<comment type="caution">
    <text evidence="9">The sequence shown here is derived from an EMBL/GenBank/DDBJ whole genome shotgun (WGS) entry which is preliminary data.</text>
</comment>
<dbReference type="SMART" id="SM00304">
    <property type="entry name" value="HAMP"/>
    <property type="match status" value="1"/>
</dbReference>
<dbReference type="EMBL" id="JBGUAW010000001">
    <property type="protein sequence ID" value="MFA9459475.1"/>
    <property type="molecule type" value="Genomic_DNA"/>
</dbReference>
<proteinExistence type="inferred from homology"/>
<keyword evidence="6" id="KW-1133">Transmembrane helix</keyword>
<evidence type="ECO:0000256" key="5">
    <source>
        <dbReference type="SAM" id="Coils"/>
    </source>
</evidence>
<dbReference type="Pfam" id="PF00015">
    <property type="entry name" value="MCPsignal"/>
    <property type="match status" value="1"/>
</dbReference>
<sequence>MRWNTIAIRASLTGGAIFAIIIAVLFALYSADQYRKAEEAATTEARALVLMAEATRNQVAEKWAQGLFSTERLRRWMAEAPSQEAGMEKVLSAVPVVTAWRAAQAKAEEAGFEFRPIRENPRDSDHKATSTEMRALRHFRDNPGAEEYSFVDKSANAVRYFRPVRLGEVCMNCHGDPARSEELWGNSDGTDITGHRMEDKEVGDLHGAFEVIIPLDKADAQAAASMWRGAGVSVLLLVLGLGVLAWSLRRTVSQPVNQVVEGLRHVTDDWDLTHRLPEKGLAEVRALGHGFNHFTDSLGGILQDWRDRSSQLASANQELSATADELASSASAANQRVDDVSSSAQEVNQVVQDVANNIQEVSQSASASTEQTRSGMESVEQASDRIGQLQESSKRVDQIMETIQSIAKQTDLLALNAAIEAANAGEHGKGFAVVADEVRKLAEQTSQATEQVSDIVSELRSQSDSSVSAMSHVTEQMQGVMEQIQSTEGNANQIATAAEELAATMGETTDNMGDISGNVDQVAGSVSQLESAARELEELASGLDGDLNKFRLE</sequence>
<keyword evidence="6" id="KW-0472">Membrane</keyword>
<organism evidence="9 10">
    <name type="scientific">Thiohalorhabdus methylotrophus</name>
    <dbReference type="NCBI Taxonomy" id="3242694"/>
    <lineage>
        <taxon>Bacteria</taxon>
        <taxon>Pseudomonadati</taxon>
        <taxon>Pseudomonadota</taxon>
        <taxon>Gammaproteobacteria</taxon>
        <taxon>Thiohalorhabdales</taxon>
        <taxon>Thiohalorhabdaceae</taxon>
        <taxon>Thiohalorhabdus</taxon>
    </lineage>
</organism>
<evidence type="ECO:0000256" key="3">
    <source>
        <dbReference type="ARBA" id="ARBA00029447"/>
    </source>
</evidence>
<dbReference type="RefSeq" id="WP_373654260.1">
    <property type="nucleotide sequence ID" value="NZ_JBGUAW010000001.1"/>
</dbReference>
<reference evidence="9 10" key="1">
    <citation type="submission" date="2024-08" db="EMBL/GenBank/DDBJ databases">
        <title>Whole-genome sequencing of halo(alkali)philic microorganisms from hypersaline lakes.</title>
        <authorList>
            <person name="Sorokin D.Y."/>
            <person name="Merkel A.Y."/>
            <person name="Messina E."/>
            <person name="Yakimov M."/>
        </authorList>
    </citation>
    <scope>NUCLEOTIDE SEQUENCE [LARGE SCALE GENOMIC DNA]</scope>
    <source>
        <strain evidence="9 10">Cl-TMA</strain>
    </source>
</reference>
<keyword evidence="6" id="KW-0812">Transmembrane</keyword>